<evidence type="ECO:0000256" key="1">
    <source>
        <dbReference type="SAM" id="MobiDB-lite"/>
    </source>
</evidence>
<dbReference type="KEGG" id="hbs:IPV69_15470"/>
<dbReference type="Proteomes" id="UP000593765">
    <property type="component" value="Chromosome"/>
</dbReference>
<keyword evidence="3" id="KW-1185">Reference proteome</keyword>
<dbReference type="RefSeq" id="WP_206290594.1">
    <property type="nucleotide sequence ID" value="NZ_CP063458.1"/>
</dbReference>
<protein>
    <submittedName>
        <fullName evidence="2">Uncharacterized protein</fullName>
    </submittedName>
</protein>
<evidence type="ECO:0000313" key="2">
    <source>
        <dbReference type="EMBL" id="QOV87684.1"/>
    </source>
</evidence>
<reference evidence="2 3" key="1">
    <citation type="submission" date="2020-10" db="EMBL/GenBank/DDBJ databases">
        <title>Wide distribution of Phycisphaera-like planctomycetes from WD2101 soil group in peatlands and genome analysis of the first cultivated representative.</title>
        <authorList>
            <person name="Dedysh S.N."/>
            <person name="Beletsky A.V."/>
            <person name="Ivanova A."/>
            <person name="Kulichevskaya I.S."/>
            <person name="Suzina N.E."/>
            <person name="Philippov D.A."/>
            <person name="Rakitin A.L."/>
            <person name="Mardanov A.V."/>
            <person name="Ravin N.V."/>
        </authorList>
    </citation>
    <scope>NUCLEOTIDE SEQUENCE [LARGE SCALE GENOMIC DNA]</scope>
    <source>
        <strain evidence="2 3">M1803</strain>
    </source>
</reference>
<dbReference type="EMBL" id="CP063458">
    <property type="protein sequence ID" value="QOV87684.1"/>
    <property type="molecule type" value="Genomic_DNA"/>
</dbReference>
<feature type="region of interest" description="Disordered" evidence="1">
    <location>
        <begin position="62"/>
        <end position="85"/>
    </location>
</feature>
<sequence length="85" mass="9071">MAQKHRISQNKAIEDLQNLVFGVQKRWGDRVRVGFGSANDAGAALGARNWVGIQTPGGFDGAMYSDDIRGRSEGPSRLASTPASP</sequence>
<accession>A0A7M2WR14</accession>
<evidence type="ECO:0000313" key="3">
    <source>
        <dbReference type="Proteomes" id="UP000593765"/>
    </source>
</evidence>
<proteinExistence type="predicted"/>
<gene>
    <name evidence="2" type="ORF">IPV69_15470</name>
</gene>
<organism evidence="2 3">
    <name type="scientific">Humisphaera borealis</name>
    <dbReference type="NCBI Taxonomy" id="2807512"/>
    <lineage>
        <taxon>Bacteria</taxon>
        <taxon>Pseudomonadati</taxon>
        <taxon>Planctomycetota</taxon>
        <taxon>Phycisphaerae</taxon>
        <taxon>Tepidisphaerales</taxon>
        <taxon>Tepidisphaeraceae</taxon>
        <taxon>Humisphaera</taxon>
    </lineage>
</organism>
<name>A0A7M2WR14_9BACT</name>
<dbReference type="AlphaFoldDB" id="A0A7M2WR14"/>